<evidence type="ECO:0000256" key="8">
    <source>
        <dbReference type="ARBA" id="ARBA00022737"/>
    </source>
</evidence>
<protein>
    <recommendedName>
        <fullName evidence="2">receptor protein-tyrosine kinase</fullName>
        <ecNumber evidence="2">2.7.10.1</ecNumber>
    </recommendedName>
</protein>
<proteinExistence type="predicted"/>
<sequence length="559" mass="61547">MAGVPVGALLPLLVGVCGAVTGSRVYPANEVTLLDSRSVQGELGWIASPLEGGWEEVSIMDEKNTPIRTYQVCNVMEPSQNNWLRTDWIPREGAQRVYIEIKFTLRDCNSLPGVMGTCKETFNLYYYESNNDKERFIRESQFAKIDTIAADESFTQVDIGDRIMKLNTEVRDVGPLSKKGFYLAFQDVGACIALVSVRVFYKKCPLTVRNLAQFPDTITGADTSSLVEVRGSCVNNSEEKDVPKMYCGADGEWLVPIGNCLCNAGYEERNGECQACKIGYYKALSTDVACAKCPPHSYSIWEGSTSCTCDRGFFRAENDAASMPCTRPPSAPQNLISNVNETSVNLEWSAPQNKGGREDISYNVVCKRCGAGEPSHCRSCGSGVHFSPQQNGLKTTKVSITDLLAHTNYTFEVWAMNGVSKHNPSQDQAVSVTVTTNQAGRNLNKMNPRYRKMQNWVEPLFSGLFIWIDQNERSYRIVKTASRNTDIKGLNPLTSYVFHVRARTAAGYGDFSGPFEFTTNTVPSPIIGDGTNPTVLLVSVAGSVVLVVILIAAFVISRR</sequence>
<reference evidence="22" key="1">
    <citation type="submission" date="2025-08" db="UniProtKB">
        <authorList>
            <consortium name="Ensembl"/>
        </authorList>
    </citation>
    <scope>IDENTIFICATION</scope>
</reference>
<evidence type="ECO:0000256" key="18">
    <source>
        <dbReference type="SAM" id="Phobius"/>
    </source>
</evidence>
<dbReference type="PROSITE" id="PS51550">
    <property type="entry name" value="EPH_LBD"/>
    <property type="match status" value="1"/>
</dbReference>
<keyword evidence="7 19" id="KW-0732">Signal</keyword>
<dbReference type="InterPro" id="IPR013783">
    <property type="entry name" value="Ig-like_fold"/>
</dbReference>
<evidence type="ECO:0000259" key="21">
    <source>
        <dbReference type="PROSITE" id="PS51550"/>
    </source>
</evidence>
<reference evidence="22" key="2">
    <citation type="submission" date="2025-09" db="UniProtKB">
        <authorList>
            <consortium name="Ensembl"/>
        </authorList>
    </citation>
    <scope>IDENTIFICATION</scope>
</reference>
<dbReference type="EC" id="2.7.10.1" evidence="2"/>
<evidence type="ECO:0000256" key="12">
    <source>
        <dbReference type="ARBA" id="ARBA00022989"/>
    </source>
</evidence>
<feature type="transmembrane region" description="Helical" evidence="18">
    <location>
        <begin position="535"/>
        <end position="556"/>
    </location>
</feature>
<dbReference type="Pfam" id="PF25599">
    <property type="entry name" value="Ephrin_CRD"/>
    <property type="match status" value="1"/>
</dbReference>
<feature type="domain" description="Fibronectin type-III" evidence="20">
    <location>
        <begin position="328"/>
        <end position="439"/>
    </location>
</feature>
<keyword evidence="11" id="KW-0067">ATP-binding</keyword>
<keyword evidence="13 18" id="KW-0472">Membrane</keyword>
<dbReference type="CDD" id="cd00063">
    <property type="entry name" value="FN3"/>
    <property type="match status" value="2"/>
</dbReference>
<dbReference type="PROSITE" id="PS50853">
    <property type="entry name" value="FN3"/>
    <property type="match status" value="1"/>
</dbReference>
<dbReference type="InterPro" id="IPR009030">
    <property type="entry name" value="Growth_fac_rcpt_cys_sf"/>
</dbReference>
<organism evidence="22 23">
    <name type="scientific">Pavo cristatus</name>
    <name type="common">Indian peafowl</name>
    <name type="synonym">Blue peafowl</name>
    <dbReference type="NCBI Taxonomy" id="9049"/>
    <lineage>
        <taxon>Eukaryota</taxon>
        <taxon>Metazoa</taxon>
        <taxon>Chordata</taxon>
        <taxon>Craniata</taxon>
        <taxon>Vertebrata</taxon>
        <taxon>Euteleostomi</taxon>
        <taxon>Archelosauria</taxon>
        <taxon>Archosauria</taxon>
        <taxon>Dinosauria</taxon>
        <taxon>Saurischia</taxon>
        <taxon>Theropoda</taxon>
        <taxon>Coelurosauria</taxon>
        <taxon>Aves</taxon>
        <taxon>Neognathae</taxon>
        <taxon>Galloanserae</taxon>
        <taxon>Galliformes</taxon>
        <taxon>Phasianidae</taxon>
        <taxon>Phasianinae</taxon>
        <taxon>Pavo</taxon>
    </lineage>
</organism>
<evidence type="ECO:0000256" key="3">
    <source>
        <dbReference type="ARBA" id="ARBA00022475"/>
    </source>
</evidence>
<keyword evidence="15" id="KW-0675">Receptor</keyword>
<evidence type="ECO:0000256" key="16">
    <source>
        <dbReference type="ARBA" id="ARBA00023180"/>
    </source>
</evidence>
<evidence type="ECO:0000256" key="19">
    <source>
        <dbReference type="SAM" id="SignalP"/>
    </source>
</evidence>
<evidence type="ECO:0000256" key="14">
    <source>
        <dbReference type="ARBA" id="ARBA00023137"/>
    </source>
</evidence>
<keyword evidence="9" id="KW-0547">Nucleotide-binding</keyword>
<dbReference type="FunFam" id="2.60.40.10:FF:000041">
    <property type="entry name" value="ephrin type-A receptor 3"/>
    <property type="match status" value="1"/>
</dbReference>
<dbReference type="InterPro" id="IPR036116">
    <property type="entry name" value="FN3_sf"/>
</dbReference>
<dbReference type="Pfam" id="PF01404">
    <property type="entry name" value="Ephrin_lbd"/>
    <property type="match status" value="1"/>
</dbReference>
<dbReference type="Pfam" id="PF07699">
    <property type="entry name" value="Ephrin_rec_like"/>
    <property type="match status" value="1"/>
</dbReference>
<dbReference type="InterPro" id="IPR011641">
    <property type="entry name" value="Tyr-kin_ephrin_A/B_rcpt-like"/>
</dbReference>
<feature type="chain" id="PRO_5034131064" description="receptor protein-tyrosine kinase" evidence="19">
    <location>
        <begin position="20"/>
        <end position="559"/>
    </location>
</feature>
<dbReference type="SUPFAM" id="SSF49785">
    <property type="entry name" value="Galactose-binding domain-like"/>
    <property type="match status" value="1"/>
</dbReference>
<evidence type="ECO:0000256" key="1">
    <source>
        <dbReference type="ARBA" id="ARBA00004251"/>
    </source>
</evidence>
<keyword evidence="4" id="KW-0597">Phosphoprotein</keyword>
<dbReference type="SMART" id="SM01411">
    <property type="entry name" value="Ephrin_rec_like"/>
    <property type="match status" value="1"/>
</dbReference>
<dbReference type="AlphaFoldDB" id="A0A8C9FE72"/>
<dbReference type="PROSITE" id="PS00791">
    <property type="entry name" value="RECEPTOR_TYR_KIN_V_2"/>
    <property type="match status" value="1"/>
</dbReference>
<accession>A0A8C9FE72</accession>
<evidence type="ECO:0000256" key="6">
    <source>
        <dbReference type="ARBA" id="ARBA00022692"/>
    </source>
</evidence>
<evidence type="ECO:0000313" key="22">
    <source>
        <dbReference type="Ensembl" id="ENSPSTP00000014719.1"/>
    </source>
</evidence>
<dbReference type="Gene3D" id="2.10.50.10">
    <property type="entry name" value="Tumor Necrosis Factor Receptor, subunit A, domain 2"/>
    <property type="match status" value="1"/>
</dbReference>
<dbReference type="InterPro" id="IPR034270">
    <property type="entry name" value="EphA4_rcpt_lig-bd"/>
</dbReference>
<evidence type="ECO:0000256" key="5">
    <source>
        <dbReference type="ARBA" id="ARBA00022679"/>
    </source>
</evidence>
<keyword evidence="3" id="KW-1003">Cell membrane</keyword>
<dbReference type="PANTHER" id="PTHR46877:SF18">
    <property type="entry name" value="EPHRIN TYPE-A RECEPTOR 4"/>
    <property type="match status" value="1"/>
</dbReference>
<keyword evidence="6 18" id="KW-0812">Transmembrane</keyword>
<evidence type="ECO:0000259" key="20">
    <source>
        <dbReference type="PROSITE" id="PS50853"/>
    </source>
</evidence>
<dbReference type="Gene3D" id="2.60.120.260">
    <property type="entry name" value="Galactose-binding domain-like"/>
    <property type="match status" value="1"/>
</dbReference>
<evidence type="ECO:0000256" key="10">
    <source>
        <dbReference type="ARBA" id="ARBA00022777"/>
    </source>
</evidence>
<dbReference type="InterPro" id="IPR001426">
    <property type="entry name" value="Tyr_kinase_rcpt_V_CS"/>
</dbReference>
<dbReference type="SUPFAM" id="SSF49265">
    <property type="entry name" value="Fibronectin type III"/>
    <property type="match status" value="1"/>
</dbReference>
<evidence type="ECO:0000256" key="13">
    <source>
        <dbReference type="ARBA" id="ARBA00023136"/>
    </source>
</evidence>
<keyword evidence="10" id="KW-0418">Kinase</keyword>
<dbReference type="FunFam" id="2.60.40.1770:FF:000001">
    <property type="entry name" value="Ephrin type-A receptor 5"/>
    <property type="match status" value="1"/>
</dbReference>
<evidence type="ECO:0000313" key="23">
    <source>
        <dbReference type="Proteomes" id="UP000694428"/>
    </source>
</evidence>
<dbReference type="FunFam" id="2.10.50.10:FF:000001">
    <property type="entry name" value="Ephrin type-A receptor 5"/>
    <property type="match status" value="1"/>
</dbReference>
<keyword evidence="16" id="KW-0325">Glycoprotein</keyword>
<dbReference type="GO" id="GO:0005005">
    <property type="term" value="F:transmembrane-ephrin receptor activity"/>
    <property type="evidence" value="ECO:0007669"/>
    <property type="project" value="TreeGrafter"/>
</dbReference>
<keyword evidence="12 18" id="KW-1133">Transmembrane helix</keyword>
<dbReference type="CDD" id="cd10482">
    <property type="entry name" value="EphR_LBD_A4"/>
    <property type="match status" value="1"/>
</dbReference>
<dbReference type="GO" id="GO:0005886">
    <property type="term" value="C:plasma membrane"/>
    <property type="evidence" value="ECO:0007669"/>
    <property type="project" value="UniProtKB-SubCell"/>
</dbReference>
<comment type="catalytic activity">
    <reaction evidence="17">
        <text>L-tyrosyl-[protein] + ATP = O-phospho-L-tyrosyl-[protein] + ADP + H(+)</text>
        <dbReference type="Rhea" id="RHEA:10596"/>
        <dbReference type="Rhea" id="RHEA-COMP:10136"/>
        <dbReference type="Rhea" id="RHEA-COMP:20101"/>
        <dbReference type="ChEBI" id="CHEBI:15378"/>
        <dbReference type="ChEBI" id="CHEBI:30616"/>
        <dbReference type="ChEBI" id="CHEBI:46858"/>
        <dbReference type="ChEBI" id="CHEBI:61978"/>
        <dbReference type="ChEBI" id="CHEBI:456216"/>
        <dbReference type="EC" id="2.7.10.1"/>
    </reaction>
</comment>
<dbReference type="FunFam" id="2.60.120.260:FF:000001">
    <property type="entry name" value="Ephrin type-A receptor 7"/>
    <property type="match status" value="1"/>
</dbReference>
<dbReference type="GO" id="GO:0005524">
    <property type="term" value="F:ATP binding"/>
    <property type="evidence" value="ECO:0007669"/>
    <property type="project" value="UniProtKB-KW"/>
</dbReference>
<dbReference type="InterPro" id="IPR003961">
    <property type="entry name" value="FN3_dom"/>
</dbReference>
<dbReference type="SUPFAM" id="SSF57184">
    <property type="entry name" value="Growth factor receptor domain"/>
    <property type="match status" value="1"/>
</dbReference>
<keyword evidence="14" id="KW-0829">Tyrosine-protein kinase</keyword>
<evidence type="ECO:0000256" key="2">
    <source>
        <dbReference type="ARBA" id="ARBA00011902"/>
    </source>
</evidence>
<dbReference type="Ensembl" id="ENSPSTT00000015446.1">
    <property type="protein sequence ID" value="ENSPSTP00000014719.1"/>
    <property type="gene ID" value="ENSPSTG00000010434.1"/>
</dbReference>
<evidence type="ECO:0000256" key="9">
    <source>
        <dbReference type="ARBA" id="ARBA00022741"/>
    </source>
</evidence>
<dbReference type="GO" id="GO:0007411">
    <property type="term" value="P:axon guidance"/>
    <property type="evidence" value="ECO:0007669"/>
    <property type="project" value="TreeGrafter"/>
</dbReference>
<evidence type="ECO:0000256" key="7">
    <source>
        <dbReference type="ARBA" id="ARBA00022729"/>
    </source>
</evidence>
<feature type="domain" description="Eph LBD" evidence="21">
    <location>
        <begin position="30"/>
        <end position="209"/>
    </location>
</feature>
<dbReference type="InterPro" id="IPR001090">
    <property type="entry name" value="Ephrin_rcpt_lig-bd_dom"/>
</dbReference>
<dbReference type="InterPro" id="IPR050449">
    <property type="entry name" value="Ephrin_rcpt_TKs"/>
</dbReference>
<comment type="subcellular location">
    <subcellularLocation>
        <location evidence="1">Cell membrane</location>
        <topology evidence="1">Single-pass type I membrane protein</topology>
    </subcellularLocation>
</comment>
<dbReference type="PROSITE" id="PS00790">
    <property type="entry name" value="RECEPTOR_TYR_KIN_V_1"/>
    <property type="match status" value="1"/>
</dbReference>
<dbReference type="PANTHER" id="PTHR46877">
    <property type="entry name" value="EPH RECEPTOR A5"/>
    <property type="match status" value="1"/>
</dbReference>
<evidence type="ECO:0000256" key="15">
    <source>
        <dbReference type="ARBA" id="ARBA00023170"/>
    </source>
</evidence>
<dbReference type="InterPro" id="IPR008979">
    <property type="entry name" value="Galactose-bd-like_sf"/>
</dbReference>
<name>A0A8C9FE72_PAVCR</name>
<dbReference type="SMART" id="SM00060">
    <property type="entry name" value="FN3"/>
    <property type="match status" value="2"/>
</dbReference>
<evidence type="ECO:0000256" key="4">
    <source>
        <dbReference type="ARBA" id="ARBA00022553"/>
    </source>
</evidence>
<dbReference type="SMART" id="SM00615">
    <property type="entry name" value="EPH_lbd"/>
    <property type="match status" value="1"/>
</dbReference>
<dbReference type="Pfam" id="PF00041">
    <property type="entry name" value="fn3"/>
    <property type="match status" value="1"/>
</dbReference>
<dbReference type="Gene3D" id="2.60.40.1770">
    <property type="entry name" value="ephrin a2 ectodomain"/>
    <property type="match status" value="1"/>
</dbReference>
<keyword evidence="8" id="KW-0677">Repeat</keyword>
<dbReference type="Proteomes" id="UP000694428">
    <property type="component" value="Unplaced"/>
</dbReference>
<dbReference type="GO" id="GO:0030425">
    <property type="term" value="C:dendrite"/>
    <property type="evidence" value="ECO:0007669"/>
    <property type="project" value="TreeGrafter"/>
</dbReference>
<dbReference type="Gene3D" id="2.60.40.10">
    <property type="entry name" value="Immunoglobulins"/>
    <property type="match status" value="2"/>
</dbReference>
<evidence type="ECO:0000256" key="17">
    <source>
        <dbReference type="ARBA" id="ARBA00051243"/>
    </source>
</evidence>
<feature type="signal peptide" evidence="19">
    <location>
        <begin position="1"/>
        <end position="19"/>
    </location>
</feature>
<keyword evidence="5" id="KW-0808">Transferase</keyword>
<keyword evidence="23" id="KW-1185">Reference proteome</keyword>
<evidence type="ECO:0000256" key="11">
    <source>
        <dbReference type="ARBA" id="ARBA00022840"/>
    </source>
</evidence>